<organism evidence="2 3">
    <name type="scientific">Saccoglossus kowalevskii</name>
    <name type="common">Acorn worm</name>
    <dbReference type="NCBI Taxonomy" id="10224"/>
    <lineage>
        <taxon>Eukaryota</taxon>
        <taxon>Metazoa</taxon>
        <taxon>Hemichordata</taxon>
        <taxon>Enteropneusta</taxon>
        <taxon>Harrimaniidae</taxon>
        <taxon>Saccoglossus</taxon>
    </lineage>
</organism>
<evidence type="ECO:0000256" key="1">
    <source>
        <dbReference type="SAM" id="MobiDB-lite"/>
    </source>
</evidence>
<evidence type="ECO:0000313" key="3">
    <source>
        <dbReference type="RefSeq" id="XP_006822162.1"/>
    </source>
</evidence>
<dbReference type="PANTHER" id="PTHR31751:SF7">
    <property type="entry name" value="THAP-TYPE DOMAIN-CONTAINING PROTEIN"/>
    <property type="match status" value="1"/>
</dbReference>
<dbReference type="Proteomes" id="UP000694865">
    <property type="component" value="Unplaced"/>
</dbReference>
<accession>A0ABM0MQ71</accession>
<protein>
    <submittedName>
        <fullName evidence="3">Uncharacterized protein LOC102806063</fullName>
    </submittedName>
</protein>
<proteinExistence type="predicted"/>
<feature type="region of interest" description="Disordered" evidence="1">
    <location>
        <begin position="126"/>
        <end position="149"/>
    </location>
</feature>
<gene>
    <name evidence="3" type="primary">LOC102806063</name>
</gene>
<feature type="compositionally biased region" description="Acidic residues" evidence="1">
    <location>
        <begin position="137"/>
        <end position="148"/>
    </location>
</feature>
<sequence>MKRGRPPFNKTDSAKKRRRSEIQKNNRQSRVQIGNQFDRWESLRLQLASQGSGCHVVDHRDVAKYLLDRNERFMLSTPVRPHADCLAFDLDASTISRQSDDYECLSGIEYLKEFPQGMSLTFQDDRHDETYHPSSTEESEDSDLDDSDLDHSEFLMDLSMNQNGIDASQVIGNEDDSSSEVSDSDEQDICHAQPSKMTETHCIKINNPEIIISQKAGIVYESCLKQLVEMKIPEKCPEPGCKKPYEIDFTKIGTSLTMEWVCTDGHIGHKWLSQPLLNKVNAADFILSSCIVLSGNNYSKTKRLLDFMNVGCVNESTHHRIQKHYCIPEIKKYWEDLQNKVLENIKDQEVIIAGDGRMDSPGYNAQFCTYTVMEYETLDIVAVIIIDKRETELKSTNMEKEAFKRAMDFLKEKGIKVKEVISDAHPQVTAFMKRVYPEVKHSYDIWHAAKNLGKKINKVGQEKGNNILLAWSKDIVNHFWFCSRECSGSPLSFLSKWKSVLFHITNQHEWPALEHDDTGCCAHGPITEGTREKDWLTPSSKPHVALRKLIYDNYLLQKIPYYVNFRTTAELENFQELILVYSAKRYSFSVAVGRGNIARNLKGGLSLIGRLKNHFFYIKDIVSMILQARMKNKLPMNRRSFLGESDPRHIQATLAPIPPPTTSNIVQNQKSRFKSQ</sequence>
<dbReference type="GeneID" id="102806063"/>
<feature type="region of interest" description="Disordered" evidence="1">
    <location>
        <begin position="652"/>
        <end position="676"/>
    </location>
</feature>
<evidence type="ECO:0000313" key="2">
    <source>
        <dbReference type="Proteomes" id="UP000694865"/>
    </source>
</evidence>
<name>A0ABM0MQ71_SACKO</name>
<dbReference type="PANTHER" id="PTHR31751">
    <property type="entry name" value="SI:CH211-108C17.2-RELATED-RELATED"/>
    <property type="match status" value="1"/>
</dbReference>
<keyword evidence="2" id="KW-1185">Reference proteome</keyword>
<dbReference type="RefSeq" id="XP_006822162.1">
    <property type="nucleotide sequence ID" value="XM_006822099.1"/>
</dbReference>
<feature type="region of interest" description="Disordered" evidence="1">
    <location>
        <begin position="1"/>
        <end position="29"/>
    </location>
</feature>
<reference evidence="3" key="1">
    <citation type="submission" date="2025-08" db="UniProtKB">
        <authorList>
            <consortium name="RefSeq"/>
        </authorList>
    </citation>
    <scope>IDENTIFICATION</scope>
    <source>
        <tissue evidence="3">Testes</tissue>
    </source>
</reference>